<evidence type="ECO:0000313" key="2">
    <source>
        <dbReference type="Proteomes" id="UP000071859"/>
    </source>
</evidence>
<gene>
    <name evidence="1" type="ORF">AWB78_05334</name>
</gene>
<organism evidence="1 2">
    <name type="scientific">Caballeronia calidae</name>
    <dbReference type="NCBI Taxonomy" id="1777139"/>
    <lineage>
        <taxon>Bacteria</taxon>
        <taxon>Pseudomonadati</taxon>
        <taxon>Pseudomonadota</taxon>
        <taxon>Betaproteobacteria</taxon>
        <taxon>Burkholderiales</taxon>
        <taxon>Burkholderiaceae</taxon>
        <taxon>Caballeronia</taxon>
    </lineage>
</organism>
<dbReference type="EMBL" id="FCOX02000033">
    <property type="protein sequence ID" value="SAK95380.1"/>
    <property type="molecule type" value="Genomic_DNA"/>
</dbReference>
<evidence type="ECO:0000313" key="1">
    <source>
        <dbReference type="EMBL" id="SAK95380.1"/>
    </source>
</evidence>
<keyword evidence="2" id="KW-1185">Reference proteome</keyword>
<sequence length="162" mass="18001">MLNKIFGSGLPEVPEPEPQKLFDKEQTTTTVITTSRGTVEVIIRTFSALTGWELRSYAKEFYSPDRDKFNAFTNAVLSHASIGGVALDSAAIQNEQLEKWQNVQAVFDAVLEHNGIEMNVAFALSNEIHVLGIQMGRTFVTSVDRILDPLRKMAEQEGAETK</sequence>
<dbReference type="AlphaFoldDB" id="A0A158DLS0"/>
<comment type="caution">
    <text evidence="1">The sequence shown here is derived from an EMBL/GenBank/DDBJ whole genome shotgun (WGS) entry which is preliminary data.</text>
</comment>
<dbReference type="OrthoDB" id="9960997at2"/>
<dbReference type="RefSeq" id="WP_062608861.1">
    <property type="nucleotide sequence ID" value="NZ_FCOX02000033.1"/>
</dbReference>
<protein>
    <submittedName>
        <fullName evidence="1">Uncharacterized protein</fullName>
    </submittedName>
</protein>
<name>A0A158DLS0_9BURK</name>
<proteinExistence type="predicted"/>
<dbReference type="Proteomes" id="UP000071859">
    <property type="component" value="Unassembled WGS sequence"/>
</dbReference>
<reference evidence="1" key="1">
    <citation type="submission" date="2016-01" db="EMBL/GenBank/DDBJ databases">
        <authorList>
            <person name="Peeters C."/>
        </authorList>
    </citation>
    <scope>NUCLEOTIDE SEQUENCE</scope>
    <source>
        <strain evidence="1">LMG 29321</strain>
    </source>
</reference>
<accession>A0A158DLS0</accession>